<reference evidence="1 2" key="1">
    <citation type="submission" date="2019-08" db="EMBL/GenBank/DDBJ databases">
        <title>Deep-cultivation of Planctomycetes and their phenomic and genomic characterization uncovers novel biology.</title>
        <authorList>
            <person name="Wiegand S."/>
            <person name="Jogler M."/>
            <person name="Boedeker C."/>
            <person name="Pinto D."/>
            <person name="Vollmers J."/>
            <person name="Rivas-Marin E."/>
            <person name="Kohn T."/>
            <person name="Peeters S.H."/>
            <person name="Heuer A."/>
            <person name="Rast P."/>
            <person name="Oberbeckmann S."/>
            <person name="Bunk B."/>
            <person name="Jeske O."/>
            <person name="Meyerdierks A."/>
            <person name="Storesund J.E."/>
            <person name="Kallscheuer N."/>
            <person name="Luecker S."/>
            <person name="Lage O.M."/>
            <person name="Pohl T."/>
            <person name="Merkel B.J."/>
            <person name="Hornburger P."/>
            <person name="Mueller R.-W."/>
            <person name="Bruemmer F."/>
            <person name="Labrenz M."/>
            <person name="Spormann A.M."/>
            <person name="Op den Camp H."/>
            <person name="Overmann J."/>
            <person name="Amann R."/>
            <person name="Jetten M.S.M."/>
            <person name="Mascher T."/>
            <person name="Medema M.H."/>
            <person name="Devos D.P."/>
            <person name="Kaster A.-K."/>
            <person name="Ovreas L."/>
            <person name="Rohde M."/>
            <person name="Galperin M.Y."/>
            <person name="Jogler C."/>
        </authorList>
    </citation>
    <scope>NUCLEOTIDE SEQUENCE [LARGE SCALE GENOMIC DNA]</scope>
    <source>
        <strain evidence="1 2">OJF2</strain>
    </source>
</reference>
<gene>
    <name evidence="1" type="ORF">OJF2_70830</name>
</gene>
<keyword evidence="2" id="KW-1185">Reference proteome</keyword>
<organism evidence="1 2">
    <name type="scientific">Aquisphaera giovannonii</name>
    <dbReference type="NCBI Taxonomy" id="406548"/>
    <lineage>
        <taxon>Bacteria</taxon>
        <taxon>Pseudomonadati</taxon>
        <taxon>Planctomycetota</taxon>
        <taxon>Planctomycetia</taxon>
        <taxon>Isosphaerales</taxon>
        <taxon>Isosphaeraceae</taxon>
        <taxon>Aquisphaera</taxon>
    </lineage>
</organism>
<accession>A0A5B9WF29</accession>
<dbReference type="AlphaFoldDB" id="A0A5B9WF29"/>
<sequence>MPWFRWRAALRERLAARPGRGRSRPGCECLEGRALLSGVSSFLGGGKSTSLSSYLFPKPPDRNPVTVKVVFPDGMDGRTNALMELSKTDAPLRQKIQGSKVLKVPRFPLAYNGPKQLDLNVIGSTAAIRRDQGFSLTGRLLGPTTASDEAVYSFLINRGGATALGPAGGARSVRYDAVVQVTKGTAGVTAVRVDLVGPSGRVLSSTALPTALASLSGDSVSVSVPAGLLPSTSASGTPRYSYSFLAATPGGRKTDIAGYSPERTMTIISGAAPGGAPTS</sequence>
<name>A0A5B9WF29_9BACT</name>
<dbReference type="RefSeq" id="WP_148597918.1">
    <property type="nucleotide sequence ID" value="NZ_CP042997.1"/>
</dbReference>
<evidence type="ECO:0000313" key="1">
    <source>
        <dbReference type="EMBL" id="QEH38480.1"/>
    </source>
</evidence>
<dbReference type="KEGG" id="agv:OJF2_70830"/>
<protein>
    <submittedName>
        <fullName evidence="1">Uncharacterized protein</fullName>
    </submittedName>
</protein>
<evidence type="ECO:0000313" key="2">
    <source>
        <dbReference type="Proteomes" id="UP000324233"/>
    </source>
</evidence>
<dbReference type="Proteomes" id="UP000324233">
    <property type="component" value="Chromosome"/>
</dbReference>
<dbReference type="EMBL" id="CP042997">
    <property type="protein sequence ID" value="QEH38480.1"/>
    <property type="molecule type" value="Genomic_DNA"/>
</dbReference>
<proteinExistence type="predicted"/>